<name>A0A4U6BS02_9BRAD</name>
<organism evidence="1 2">
    <name type="scientific">Afipia massiliensis</name>
    <dbReference type="NCBI Taxonomy" id="211460"/>
    <lineage>
        <taxon>Bacteria</taxon>
        <taxon>Pseudomonadati</taxon>
        <taxon>Pseudomonadota</taxon>
        <taxon>Alphaproteobacteria</taxon>
        <taxon>Hyphomicrobiales</taxon>
        <taxon>Nitrobacteraceae</taxon>
        <taxon>Afipia</taxon>
    </lineage>
</organism>
<keyword evidence="2" id="KW-1185">Reference proteome</keyword>
<dbReference type="EMBL" id="LBIA02000001">
    <property type="protein sequence ID" value="TKT73327.1"/>
    <property type="molecule type" value="Genomic_DNA"/>
</dbReference>
<protein>
    <submittedName>
        <fullName evidence="1">GGDEF domain-containing protein</fullName>
    </submittedName>
</protein>
<reference evidence="1" key="1">
    <citation type="submission" date="2019-04" db="EMBL/GenBank/DDBJ databases">
        <title>Whole genome sequencing of cave bacteria.</title>
        <authorList>
            <person name="Gan H.M."/>
            <person name="Barton H."/>
            <person name="Savka M.A."/>
        </authorList>
    </citation>
    <scope>NUCLEOTIDE SEQUENCE [LARGE SCALE GENOMIC DNA]</scope>
    <source>
        <strain evidence="1">LC387</strain>
    </source>
</reference>
<evidence type="ECO:0000313" key="1">
    <source>
        <dbReference type="EMBL" id="TKT73327.1"/>
    </source>
</evidence>
<dbReference type="OrthoDB" id="8124867at2"/>
<dbReference type="RefSeq" id="WP_046826274.1">
    <property type="nucleotide sequence ID" value="NZ_LBIA02000001.1"/>
</dbReference>
<dbReference type="STRING" id="211460.YH63_00150"/>
<sequence length="414" mass="44683">MSQQGPIVIVSNREGHALSGAITQVKAFPMVGVDWSDAMDAVARLRPAAMLLTDLDGHEDMLADLAERTARIDPYVPLIALDPGTVLPRNVLPFTQASRTPERLVSRLNAALRVRALHATLLRRLSNNRGTSTRIATSDPIDDATVLLLGRGGAYPALSVALGEQMGVVGALSIEAAAKHLNARELDGIIVGDGFTPRVLDAFLTVLSEDSRFRNLPVVVRSLSGLTADYDLPNLEVADADPPMLAAHAVPLIRQQAFESRIGRALKSIDVGGLLDPRTGLLNEDAFSRDFETAVTESQTRGAGLSVARISFAQGSISERMRLDAARILSRLMRRMDFATLDEYGAIIIVFAEADLRNAHAIARRLTSVLKHTMFSTKRDQRLDPQVTVATLMPGDTASMVLGRLHADGHRVAS</sequence>
<dbReference type="AlphaFoldDB" id="A0A4U6BS02"/>
<accession>A0A4U6BS02</accession>
<comment type="caution">
    <text evidence="1">The sequence shown here is derived from an EMBL/GenBank/DDBJ whole genome shotgun (WGS) entry which is preliminary data.</text>
</comment>
<proteinExistence type="predicted"/>
<gene>
    <name evidence="1" type="ORF">YH63_018925</name>
</gene>
<evidence type="ECO:0000313" key="2">
    <source>
        <dbReference type="Proteomes" id="UP000034832"/>
    </source>
</evidence>
<dbReference type="Proteomes" id="UP000034832">
    <property type="component" value="Unassembled WGS sequence"/>
</dbReference>